<dbReference type="RefSeq" id="WP_089768467.1">
    <property type="nucleotide sequence ID" value="NZ_FNWX01000005.1"/>
</dbReference>
<feature type="domain" description="Sigma-54 factor interaction" evidence="7">
    <location>
        <begin position="150"/>
        <end position="379"/>
    </location>
</feature>
<dbReference type="PROSITE" id="PS50110">
    <property type="entry name" value="RESPONSE_REGULATORY"/>
    <property type="match status" value="1"/>
</dbReference>
<dbReference type="SMART" id="SM00448">
    <property type="entry name" value="REC"/>
    <property type="match status" value="1"/>
</dbReference>
<dbReference type="InterPro" id="IPR058031">
    <property type="entry name" value="AAA_lid_NorR"/>
</dbReference>
<dbReference type="InterPro" id="IPR025943">
    <property type="entry name" value="Sigma_54_int_dom_ATP-bd_2"/>
</dbReference>
<evidence type="ECO:0000256" key="1">
    <source>
        <dbReference type="ARBA" id="ARBA00022741"/>
    </source>
</evidence>
<dbReference type="Gene3D" id="3.40.50.300">
    <property type="entry name" value="P-loop containing nucleotide triphosphate hydrolases"/>
    <property type="match status" value="1"/>
</dbReference>
<dbReference type="AlphaFoldDB" id="A0A1H6IFW2"/>
<dbReference type="STRING" id="420404.SAMN05421793_10575"/>
<name>A0A1H6IFW2_9FLAO</name>
<dbReference type="SUPFAM" id="SSF52540">
    <property type="entry name" value="P-loop containing nucleoside triphosphate hydrolases"/>
    <property type="match status" value="1"/>
</dbReference>
<dbReference type="InterPro" id="IPR003593">
    <property type="entry name" value="AAA+_ATPase"/>
</dbReference>
<keyword evidence="1" id="KW-0547">Nucleotide-binding</keyword>
<keyword evidence="10" id="KW-1185">Reference proteome</keyword>
<dbReference type="SMART" id="SM00382">
    <property type="entry name" value="AAA"/>
    <property type="match status" value="1"/>
</dbReference>
<dbReference type="PANTHER" id="PTHR32071:SF113">
    <property type="entry name" value="ALGINATE BIOSYNTHESIS TRANSCRIPTIONAL REGULATORY PROTEIN ALGB"/>
    <property type="match status" value="1"/>
</dbReference>
<dbReference type="InterPro" id="IPR001789">
    <property type="entry name" value="Sig_transdc_resp-reg_receiver"/>
</dbReference>
<dbReference type="Pfam" id="PF00072">
    <property type="entry name" value="Response_reg"/>
    <property type="match status" value="1"/>
</dbReference>
<dbReference type="EMBL" id="FNWX01000005">
    <property type="protein sequence ID" value="SEH46079.1"/>
    <property type="molecule type" value="Genomic_DNA"/>
</dbReference>
<dbReference type="InterPro" id="IPR027417">
    <property type="entry name" value="P-loop_NTPase"/>
</dbReference>
<dbReference type="FunFam" id="3.40.50.300:FF:000006">
    <property type="entry name" value="DNA-binding transcriptional regulator NtrC"/>
    <property type="match status" value="1"/>
</dbReference>
<evidence type="ECO:0000256" key="3">
    <source>
        <dbReference type="ARBA" id="ARBA00023015"/>
    </source>
</evidence>
<feature type="modified residue" description="4-aspartylphosphate" evidence="6">
    <location>
        <position position="56"/>
    </location>
</feature>
<dbReference type="InterPro" id="IPR002078">
    <property type="entry name" value="Sigma_54_int"/>
</dbReference>
<dbReference type="Gene3D" id="1.10.10.60">
    <property type="entry name" value="Homeodomain-like"/>
    <property type="match status" value="1"/>
</dbReference>
<keyword evidence="4 9" id="KW-0238">DNA-binding</keyword>
<dbReference type="PROSITE" id="PS00688">
    <property type="entry name" value="SIGMA54_INTERACT_3"/>
    <property type="match status" value="1"/>
</dbReference>
<dbReference type="PANTHER" id="PTHR32071">
    <property type="entry name" value="TRANSCRIPTIONAL REGULATORY PROTEIN"/>
    <property type="match status" value="1"/>
</dbReference>
<dbReference type="PROSITE" id="PS00676">
    <property type="entry name" value="SIGMA54_INTERACT_2"/>
    <property type="match status" value="1"/>
</dbReference>
<keyword evidence="2" id="KW-0067">ATP-binding</keyword>
<dbReference type="InterPro" id="IPR025944">
    <property type="entry name" value="Sigma_54_int_dom_CS"/>
</dbReference>
<evidence type="ECO:0000259" key="8">
    <source>
        <dbReference type="PROSITE" id="PS50110"/>
    </source>
</evidence>
<accession>A0A1H6IFW2</accession>
<keyword evidence="6" id="KW-0597">Phosphoprotein</keyword>
<protein>
    <submittedName>
        <fullName evidence="9">DNA-binding transcriptional response regulator, NtrC family, contains REC, AAA-type ATPase, and a Fis-type DNA-binding domains</fullName>
    </submittedName>
</protein>
<dbReference type="Pfam" id="PF02954">
    <property type="entry name" value="HTH_8"/>
    <property type="match status" value="1"/>
</dbReference>
<dbReference type="InterPro" id="IPR009057">
    <property type="entry name" value="Homeodomain-like_sf"/>
</dbReference>
<evidence type="ECO:0000256" key="6">
    <source>
        <dbReference type="PROSITE-ProRule" id="PRU00169"/>
    </source>
</evidence>
<reference evidence="10" key="1">
    <citation type="submission" date="2016-10" db="EMBL/GenBank/DDBJ databases">
        <authorList>
            <person name="Varghese N."/>
            <person name="Submissions S."/>
        </authorList>
    </citation>
    <scope>NUCLEOTIDE SEQUENCE [LARGE SCALE GENOMIC DNA]</scope>
    <source>
        <strain evidence="10">DSM 19326</strain>
    </source>
</reference>
<keyword evidence="5" id="KW-0804">Transcription</keyword>
<dbReference type="Pfam" id="PF00158">
    <property type="entry name" value="Sigma54_activat"/>
    <property type="match status" value="1"/>
</dbReference>
<proteinExistence type="predicted"/>
<dbReference type="PRINTS" id="PR01590">
    <property type="entry name" value="HTHFIS"/>
</dbReference>
<dbReference type="SUPFAM" id="SSF46689">
    <property type="entry name" value="Homeodomain-like"/>
    <property type="match status" value="1"/>
</dbReference>
<evidence type="ECO:0000256" key="4">
    <source>
        <dbReference type="ARBA" id="ARBA00023125"/>
    </source>
</evidence>
<evidence type="ECO:0000256" key="2">
    <source>
        <dbReference type="ARBA" id="ARBA00022840"/>
    </source>
</evidence>
<feature type="domain" description="Response regulatory" evidence="8">
    <location>
        <begin position="7"/>
        <end position="126"/>
    </location>
</feature>
<dbReference type="SUPFAM" id="SSF52172">
    <property type="entry name" value="CheY-like"/>
    <property type="match status" value="1"/>
</dbReference>
<dbReference type="Gene3D" id="3.40.50.2300">
    <property type="match status" value="1"/>
</dbReference>
<gene>
    <name evidence="9" type="ORF">SAMN05421793_10575</name>
</gene>
<evidence type="ECO:0000256" key="5">
    <source>
        <dbReference type="ARBA" id="ARBA00023163"/>
    </source>
</evidence>
<dbReference type="InterPro" id="IPR002197">
    <property type="entry name" value="HTH_Fis"/>
</dbReference>
<evidence type="ECO:0000313" key="9">
    <source>
        <dbReference type="EMBL" id="SEH46079.1"/>
    </source>
</evidence>
<dbReference type="InterPro" id="IPR011006">
    <property type="entry name" value="CheY-like_superfamily"/>
</dbReference>
<sequence length="453" mass="52527">MRKKEAHILIVDDDEDILFSARVWLKKFFTEVSCLSQPKKILKFLSEQQVDTVLLDMNFRKGFENGQDGLYWMQEIKTLEPQLPIILMTAYGEVELAVEALKNGASDFILKPWNNEKLYASVNLAVDVSRKNKKLNQWENINIKTNQYQLETQSPAMQEVMDQISRVSATDANVLLLGENGTGKYVLAEHIHELSERKNQPFVHIDLGSLSENLFESELFGYKKGAFTDAHQDYAGKIENAENGTVFLDEIGNLPLHLQTKLLSLIQNRKLSRIGENKERLLDVRFIFATNENLKKAVAENRFRKDLYYRINTVELNIPSLRERLEDIPTLAEYFLDKYKQKYHKPDLVLNEVLISELTQYSWPGNIRELDHCIERSVILSNEKNLKLLMPQDEESMLREPQHDNVKSLNIEEMEEILIKKALKKHQGNISLAAEDLGLSRAALYRRMEKFEL</sequence>
<dbReference type="PROSITE" id="PS50045">
    <property type="entry name" value="SIGMA54_INTERACT_4"/>
    <property type="match status" value="1"/>
</dbReference>
<dbReference type="Gene3D" id="1.10.8.60">
    <property type="match status" value="1"/>
</dbReference>
<dbReference type="GO" id="GO:0005524">
    <property type="term" value="F:ATP binding"/>
    <property type="evidence" value="ECO:0007669"/>
    <property type="project" value="UniProtKB-KW"/>
</dbReference>
<keyword evidence="3" id="KW-0805">Transcription regulation</keyword>
<dbReference type="GO" id="GO:0006355">
    <property type="term" value="P:regulation of DNA-templated transcription"/>
    <property type="evidence" value="ECO:0007669"/>
    <property type="project" value="InterPro"/>
</dbReference>
<dbReference type="GO" id="GO:0000160">
    <property type="term" value="P:phosphorelay signal transduction system"/>
    <property type="evidence" value="ECO:0007669"/>
    <property type="project" value="InterPro"/>
</dbReference>
<evidence type="ECO:0000313" key="10">
    <source>
        <dbReference type="Proteomes" id="UP000198555"/>
    </source>
</evidence>
<organism evidence="9 10">
    <name type="scientific">Epilithonimonas hominis</name>
    <dbReference type="NCBI Taxonomy" id="420404"/>
    <lineage>
        <taxon>Bacteria</taxon>
        <taxon>Pseudomonadati</taxon>
        <taxon>Bacteroidota</taxon>
        <taxon>Flavobacteriia</taxon>
        <taxon>Flavobacteriales</taxon>
        <taxon>Weeksellaceae</taxon>
        <taxon>Chryseobacterium group</taxon>
        <taxon>Epilithonimonas</taxon>
    </lineage>
</organism>
<evidence type="ECO:0000259" key="7">
    <source>
        <dbReference type="PROSITE" id="PS50045"/>
    </source>
</evidence>
<dbReference type="GO" id="GO:0043565">
    <property type="term" value="F:sequence-specific DNA binding"/>
    <property type="evidence" value="ECO:0007669"/>
    <property type="project" value="InterPro"/>
</dbReference>
<dbReference type="Proteomes" id="UP000198555">
    <property type="component" value="Unassembled WGS sequence"/>
</dbReference>
<dbReference type="Pfam" id="PF25601">
    <property type="entry name" value="AAA_lid_14"/>
    <property type="match status" value="1"/>
</dbReference>
<dbReference type="CDD" id="cd00009">
    <property type="entry name" value="AAA"/>
    <property type="match status" value="1"/>
</dbReference>